<dbReference type="Pfam" id="PF00890">
    <property type="entry name" value="FAD_binding_2"/>
    <property type="match status" value="1"/>
</dbReference>
<feature type="domain" description="FAD-dependent oxidoreductase 2 FAD-binding" evidence="3">
    <location>
        <begin position="1"/>
        <end position="129"/>
    </location>
</feature>
<accession>A0A644Y6K6</accession>
<gene>
    <name evidence="4" type="ORF">SDC9_70416</name>
</gene>
<dbReference type="PANTHER" id="PTHR11632:SF51">
    <property type="entry name" value="SUCCINATE DEHYDROGENASE [UBIQUINONE] FLAVOPROTEIN SUBUNIT, MITOCHONDRIAL"/>
    <property type="match status" value="1"/>
</dbReference>
<dbReference type="GO" id="GO:0016491">
    <property type="term" value="F:oxidoreductase activity"/>
    <property type="evidence" value="ECO:0007669"/>
    <property type="project" value="UniProtKB-KW"/>
</dbReference>
<comment type="caution">
    <text evidence="4">The sequence shown here is derived from an EMBL/GenBank/DDBJ whole genome shotgun (WGS) entry which is preliminary data.</text>
</comment>
<evidence type="ECO:0000256" key="1">
    <source>
        <dbReference type="ARBA" id="ARBA00022630"/>
    </source>
</evidence>
<evidence type="ECO:0000313" key="4">
    <source>
        <dbReference type="EMBL" id="MPM23939.1"/>
    </source>
</evidence>
<dbReference type="SUPFAM" id="SSF56425">
    <property type="entry name" value="Succinate dehydrogenase/fumarate reductase flavoprotein, catalytic domain"/>
    <property type="match status" value="1"/>
</dbReference>
<organism evidence="4">
    <name type="scientific">bioreactor metagenome</name>
    <dbReference type="NCBI Taxonomy" id="1076179"/>
    <lineage>
        <taxon>unclassified sequences</taxon>
        <taxon>metagenomes</taxon>
        <taxon>ecological metagenomes</taxon>
    </lineage>
</organism>
<protein>
    <recommendedName>
        <fullName evidence="3">FAD-dependent oxidoreductase 2 FAD-binding domain-containing protein</fullName>
    </recommendedName>
</protein>
<sequence>MLINSEGEAFMHPLETRDVAAASIIRECTTKGKGVPALGGSAVWLDTPMIEILHGAGTIEKRLPGMLRMYAKFGIDLRKEPILVYPTLHYQNGGILINEQAGTKIENLFVAGEAVGGIHGKNRLMGNSLLDIIVFGRIAGKSAAKKSKETQLGKLTLSHIDKFAAELAAAGIQTDKVSPLLLPTYTHGRKVR</sequence>
<reference evidence="4" key="1">
    <citation type="submission" date="2019-08" db="EMBL/GenBank/DDBJ databases">
        <authorList>
            <person name="Kucharzyk K."/>
            <person name="Murdoch R.W."/>
            <person name="Higgins S."/>
            <person name="Loffler F."/>
        </authorList>
    </citation>
    <scope>NUCLEOTIDE SEQUENCE</scope>
</reference>
<dbReference type="EMBL" id="VSSQ01004146">
    <property type="protein sequence ID" value="MPM23939.1"/>
    <property type="molecule type" value="Genomic_DNA"/>
</dbReference>
<dbReference type="PANTHER" id="PTHR11632">
    <property type="entry name" value="SUCCINATE DEHYDROGENASE 2 FLAVOPROTEIN SUBUNIT"/>
    <property type="match status" value="1"/>
</dbReference>
<evidence type="ECO:0000259" key="3">
    <source>
        <dbReference type="Pfam" id="PF00890"/>
    </source>
</evidence>
<keyword evidence="2" id="KW-0560">Oxidoreductase</keyword>
<dbReference type="InterPro" id="IPR003953">
    <property type="entry name" value="FAD-dep_OxRdtase_2_FAD-bd"/>
</dbReference>
<name>A0A644Y6K6_9ZZZZ</name>
<dbReference type="InterPro" id="IPR030664">
    <property type="entry name" value="SdhA/FrdA/AprA"/>
</dbReference>
<dbReference type="SUPFAM" id="SSF51905">
    <property type="entry name" value="FAD/NAD(P)-binding domain"/>
    <property type="match status" value="1"/>
</dbReference>
<dbReference type="InterPro" id="IPR027477">
    <property type="entry name" value="Succ_DH/fumarate_Rdtase_cat_sf"/>
</dbReference>
<evidence type="ECO:0000256" key="2">
    <source>
        <dbReference type="ARBA" id="ARBA00023002"/>
    </source>
</evidence>
<dbReference type="Gene3D" id="3.90.700.10">
    <property type="entry name" value="Succinate dehydrogenase/fumarate reductase flavoprotein, catalytic domain"/>
    <property type="match status" value="1"/>
</dbReference>
<dbReference type="AlphaFoldDB" id="A0A644Y6K6"/>
<keyword evidence="1" id="KW-0285">Flavoprotein</keyword>
<dbReference type="InterPro" id="IPR036188">
    <property type="entry name" value="FAD/NAD-bd_sf"/>
</dbReference>
<proteinExistence type="predicted"/>
<dbReference type="Gene3D" id="3.50.50.60">
    <property type="entry name" value="FAD/NAD(P)-binding domain"/>
    <property type="match status" value="1"/>
</dbReference>